<name>A0A0B5EPW3_STRA4</name>
<reference evidence="2 3" key="1">
    <citation type="submission" date="2015-01" db="EMBL/GenBank/DDBJ databases">
        <title>Enhanced salinomycin production by adjusting the supply of polyketide extender units in Streptomyce albus DSM 41398.</title>
        <authorList>
            <person name="Lu C."/>
        </authorList>
    </citation>
    <scope>NUCLEOTIDE SEQUENCE [LARGE SCALE GENOMIC DNA]</scope>
    <source>
        <strain evidence="3">ATCC 21838 / DSM 41398 / FERM P-419 / JCM 4703 / NBRC 107858</strain>
    </source>
</reference>
<keyword evidence="1" id="KW-0378">Hydrolase</keyword>
<sequence length="199" mass="20730">MAAVAVGAGISLAAFGTAELTAPPPHLPDHVEVGSLPVRRSADTPSAPHESSATPILLSIPALGLEKPLRDLRVQQDGRLGVPEDASEVGWWSDGPAPGRPGAAVVVGHVDSATGPGAFHRLSSLRPGDRIVLARDDQSTVTFTVRALREYGKNSLPEERVYTDTGPPALRLITCSGPYDRAKGGYQDNLVVYAALASG</sequence>
<dbReference type="CDD" id="cd05829">
    <property type="entry name" value="Sortase_F"/>
    <property type="match status" value="1"/>
</dbReference>
<evidence type="ECO:0000256" key="1">
    <source>
        <dbReference type="ARBA" id="ARBA00022801"/>
    </source>
</evidence>
<evidence type="ECO:0000313" key="3">
    <source>
        <dbReference type="Proteomes" id="UP000031523"/>
    </source>
</evidence>
<dbReference type="AlphaFoldDB" id="A0A0B5EPW3"/>
<dbReference type="InterPro" id="IPR042001">
    <property type="entry name" value="Sortase_F"/>
</dbReference>
<organism evidence="2 3">
    <name type="scientific">Streptomyces albus (strain ATCC 21838 / DSM 41398 / FERM P-419 / JCM 4703 / NBRC 107858)</name>
    <dbReference type="NCBI Taxonomy" id="1081613"/>
    <lineage>
        <taxon>Bacteria</taxon>
        <taxon>Bacillati</taxon>
        <taxon>Actinomycetota</taxon>
        <taxon>Actinomycetes</taxon>
        <taxon>Kitasatosporales</taxon>
        <taxon>Streptomycetaceae</taxon>
        <taxon>Streptomyces</taxon>
    </lineage>
</organism>
<accession>A0A0B5EPW3</accession>
<dbReference type="GO" id="GO:0016787">
    <property type="term" value="F:hydrolase activity"/>
    <property type="evidence" value="ECO:0007669"/>
    <property type="project" value="UniProtKB-KW"/>
</dbReference>
<dbReference type="Gene3D" id="2.40.260.10">
    <property type="entry name" value="Sortase"/>
    <property type="match status" value="1"/>
</dbReference>
<keyword evidence="3" id="KW-1185">Reference proteome</keyword>
<evidence type="ECO:0000313" key="2">
    <source>
        <dbReference type="EMBL" id="AJE83659.1"/>
    </source>
</evidence>
<dbReference type="InterPro" id="IPR023365">
    <property type="entry name" value="Sortase_dom-sf"/>
</dbReference>
<gene>
    <name evidence="2" type="ORF">SLNWT_3283</name>
</gene>
<proteinExistence type="predicted"/>
<dbReference type="NCBIfam" id="NF033748">
    <property type="entry name" value="class_F_sortase"/>
    <property type="match status" value="1"/>
</dbReference>
<dbReference type="InterPro" id="IPR005754">
    <property type="entry name" value="Sortase"/>
</dbReference>
<dbReference type="Proteomes" id="UP000031523">
    <property type="component" value="Chromosome"/>
</dbReference>
<protein>
    <submittedName>
        <fullName evidence="2">Putative peptidase C60 sortase A and B</fullName>
    </submittedName>
</protein>
<dbReference type="EMBL" id="CP010519">
    <property type="protein sequence ID" value="AJE83659.1"/>
    <property type="molecule type" value="Genomic_DNA"/>
</dbReference>
<dbReference type="Pfam" id="PF04203">
    <property type="entry name" value="Sortase"/>
    <property type="match status" value="1"/>
</dbReference>
<dbReference type="KEGG" id="sals:SLNWT_3283"/>
<dbReference type="SUPFAM" id="SSF63817">
    <property type="entry name" value="Sortase"/>
    <property type="match status" value="1"/>
</dbReference>